<dbReference type="InterPro" id="IPR013525">
    <property type="entry name" value="ABC2_TM"/>
</dbReference>
<evidence type="ECO:0000256" key="5">
    <source>
        <dbReference type="SAM" id="Phobius"/>
    </source>
</evidence>
<evidence type="ECO:0000256" key="3">
    <source>
        <dbReference type="ARBA" id="ARBA00022989"/>
    </source>
</evidence>
<protein>
    <submittedName>
        <fullName evidence="7">YhgE/Pip domain-containing protein</fullName>
    </submittedName>
</protein>
<evidence type="ECO:0000256" key="4">
    <source>
        <dbReference type="ARBA" id="ARBA00023136"/>
    </source>
</evidence>
<evidence type="ECO:0000313" key="7">
    <source>
        <dbReference type="EMBL" id="MBB6635142.1"/>
    </source>
</evidence>
<feature type="transmembrane region" description="Helical" evidence="5">
    <location>
        <begin position="510"/>
        <end position="530"/>
    </location>
</feature>
<comment type="subcellular location">
    <subcellularLocation>
        <location evidence="1">Membrane</location>
        <topology evidence="1">Multi-pass membrane protein</topology>
    </subcellularLocation>
</comment>
<feature type="transmembrane region" description="Helical" evidence="5">
    <location>
        <begin position="668"/>
        <end position="688"/>
    </location>
</feature>
<evidence type="ECO:0000256" key="1">
    <source>
        <dbReference type="ARBA" id="ARBA00004141"/>
    </source>
</evidence>
<feature type="transmembrane region" description="Helical" evidence="5">
    <location>
        <begin position="550"/>
        <end position="574"/>
    </location>
</feature>
<dbReference type="InterPro" id="IPR017500">
    <property type="entry name" value="Phage_infect_YhgE_N"/>
</dbReference>
<dbReference type="Pfam" id="PF12698">
    <property type="entry name" value="ABC2_membrane_3"/>
    <property type="match status" value="2"/>
</dbReference>
<feature type="transmembrane region" description="Helical" evidence="5">
    <location>
        <begin position="610"/>
        <end position="636"/>
    </location>
</feature>
<name>A0A841SV55_9BACL</name>
<comment type="caution">
    <text evidence="7">The sequence shown here is derived from an EMBL/GenBank/DDBJ whole genome shotgun (WGS) entry which is preliminary data.</text>
</comment>
<keyword evidence="8" id="KW-1185">Reference proteome</keyword>
<evidence type="ECO:0000259" key="6">
    <source>
        <dbReference type="Pfam" id="PF12698"/>
    </source>
</evidence>
<reference evidence="7 8" key="1">
    <citation type="submission" date="2020-08" db="EMBL/GenBank/DDBJ databases">
        <title>Cohnella phylogeny.</title>
        <authorList>
            <person name="Dunlap C."/>
        </authorList>
    </citation>
    <scope>NUCLEOTIDE SEQUENCE [LARGE SCALE GENOMIC DNA]</scope>
    <source>
        <strain evidence="7 8">DSM 25241</strain>
    </source>
</reference>
<dbReference type="InterPro" id="IPR017501">
    <property type="entry name" value="Phage_infect_YhgE_C"/>
</dbReference>
<dbReference type="NCBIfam" id="TIGR03061">
    <property type="entry name" value="pip_yhgE_Nterm"/>
    <property type="match status" value="1"/>
</dbReference>
<accession>A0A841SV55</accession>
<evidence type="ECO:0000313" key="8">
    <source>
        <dbReference type="Proteomes" id="UP000535838"/>
    </source>
</evidence>
<gene>
    <name evidence="7" type="ORF">H7B67_13560</name>
</gene>
<dbReference type="Gene3D" id="3.40.1710.10">
    <property type="entry name" value="abc type-2 transporter like domain"/>
    <property type="match status" value="1"/>
</dbReference>
<feature type="domain" description="ABC-2 type transporter transmembrane" evidence="6">
    <location>
        <begin position="501"/>
        <end position="683"/>
    </location>
</feature>
<feature type="transmembrane region" description="Helical" evidence="5">
    <location>
        <begin position="580"/>
        <end position="603"/>
    </location>
</feature>
<dbReference type="GO" id="GO:0016020">
    <property type="term" value="C:membrane"/>
    <property type="evidence" value="ECO:0007669"/>
    <property type="project" value="UniProtKB-SubCell"/>
</dbReference>
<organism evidence="7 8">
    <name type="scientific">Cohnella thailandensis</name>
    <dbReference type="NCBI Taxonomy" id="557557"/>
    <lineage>
        <taxon>Bacteria</taxon>
        <taxon>Bacillati</taxon>
        <taxon>Bacillota</taxon>
        <taxon>Bacilli</taxon>
        <taxon>Bacillales</taxon>
        <taxon>Paenibacillaceae</taxon>
        <taxon>Cohnella</taxon>
    </lineage>
</organism>
<dbReference type="Proteomes" id="UP000535838">
    <property type="component" value="Unassembled WGS sequence"/>
</dbReference>
<dbReference type="EMBL" id="JACJVQ010000011">
    <property type="protein sequence ID" value="MBB6635142.1"/>
    <property type="molecule type" value="Genomic_DNA"/>
</dbReference>
<dbReference type="RefSeq" id="WP_185120386.1">
    <property type="nucleotide sequence ID" value="NZ_JACJVQ010000011.1"/>
</dbReference>
<dbReference type="Gene3D" id="1.10.287.950">
    <property type="entry name" value="Methyl-accepting chemotaxis protein"/>
    <property type="match status" value="1"/>
</dbReference>
<dbReference type="AlphaFoldDB" id="A0A841SV55"/>
<keyword evidence="4 5" id="KW-0472">Membrane</keyword>
<dbReference type="PANTHER" id="PTHR43077:SF5">
    <property type="entry name" value="PHAGE INFECTION PROTEIN"/>
    <property type="match status" value="1"/>
</dbReference>
<dbReference type="PANTHER" id="PTHR43077">
    <property type="entry name" value="TRANSPORT PERMEASE YVFS-RELATED"/>
    <property type="match status" value="1"/>
</dbReference>
<keyword evidence="3 5" id="KW-1133">Transmembrane helix</keyword>
<sequence length="707" mass="73000">MKRNKTQEAGVVRGELKRLKGSKMAMLSIVGLIVIPLLYSGMLIGAFWDPYGKLDEMPVAVVNEDKGAVMDGKELHIGRDLLEELQGNEDFDWQVADWEKAMAGLEDHEYSLVFVIPEDFSEKTTTLKNENPEAAQLSYYVDDGYNYLTSTIGSKAAESLKEKVSNEVTKAYAETVFASIGDAADGFGEAAGGAAKLADGAKSAQEGARQLHDNLAKLTGGAVDLKQGVAKLADGSDKLLAGVKTVDSGSASLAEGLDGLASAGSQLQAGADQAQAAAASVASGARQLAESGKTLAAGASSARGGSEQVASGASELAAGLKQYAAAHGELADDAALQKLIAAAEAVSSGADQLRQGVASVSSGAEQMSEGQQALASGAAQLQSGVGTLDSGLATFNGKLNEASAGAKELSGGVKQVLAGTESLRAGLKQAGSGLLTVSEGSSSLSEGSEKLEEGIAKLGDGSTELAGKLGEASKEASSLGGNDEQAAMFAGPVSLSENKLANIPNYGTGMAPYFLSLGLYVGVLMSTVILPLRDAAGRVRSGWRWYLSKLMLFAPVVLLQTILVDTVLIYGIGLDVPNVPFFYAISAAIGLTFMTIVQFFVTLADTIGRFVAVVLLTLQLASSEGTYPAVMLPGWLRTIGEWMPMTHAIKALRLALAGGSASSIGEQLLLLAAYAAAFIVLTLALFKLRSGKSDRYRIAPLEAPVHA</sequence>
<evidence type="ECO:0000256" key="2">
    <source>
        <dbReference type="ARBA" id="ARBA00022692"/>
    </source>
</evidence>
<feature type="transmembrane region" description="Helical" evidence="5">
    <location>
        <begin position="25"/>
        <end position="48"/>
    </location>
</feature>
<proteinExistence type="predicted"/>
<dbReference type="GO" id="GO:0140359">
    <property type="term" value="F:ABC-type transporter activity"/>
    <property type="evidence" value="ECO:0007669"/>
    <property type="project" value="InterPro"/>
</dbReference>
<dbReference type="InterPro" id="IPR051328">
    <property type="entry name" value="T7SS_ABC-Transporter"/>
</dbReference>
<dbReference type="NCBIfam" id="TIGR03062">
    <property type="entry name" value="pip_yhgE_Cterm"/>
    <property type="match status" value="1"/>
</dbReference>
<feature type="domain" description="ABC-2 type transporter transmembrane" evidence="6">
    <location>
        <begin position="31"/>
        <end position="163"/>
    </location>
</feature>
<keyword evidence="2 5" id="KW-0812">Transmembrane</keyword>